<name>A0A974NFX8_9GAMM</name>
<dbReference type="SMART" id="SM00260">
    <property type="entry name" value="CheW"/>
    <property type="match status" value="1"/>
</dbReference>
<dbReference type="Gene3D" id="2.40.50.180">
    <property type="entry name" value="CheA-289, Domain 4"/>
    <property type="match status" value="1"/>
</dbReference>
<gene>
    <name evidence="2" type="ORF">JHT90_00525</name>
</gene>
<dbReference type="KEGG" id="eaz:JHT90_00525"/>
<sequence>MGMQEKSTPFNLLLEIDQLYTDSGISLPEQRRLQASIWTGIGFRLGQYHFVIAINYLEEILTEPTYTAIPIVKPWLKGVANMRGHLLPVMDLNKLFGIPSEASRKQRRVMAVKNTDGGYVGFLVDAVYGMQYFSADNQLAGTVDIPESLTPFIAGVYKGEQQKWLIFNTEAFMASPQFLTIGQ</sequence>
<dbReference type="GO" id="GO:0005829">
    <property type="term" value="C:cytosol"/>
    <property type="evidence" value="ECO:0007669"/>
    <property type="project" value="TreeGrafter"/>
</dbReference>
<dbReference type="GO" id="GO:0006935">
    <property type="term" value="P:chemotaxis"/>
    <property type="evidence" value="ECO:0007669"/>
    <property type="project" value="InterPro"/>
</dbReference>
<dbReference type="RefSeq" id="WP_201092808.1">
    <property type="nucleotide sequence ID" value="NZ_CP067393.1"/>
</dbReference>
<dbReference type="InterPro" id="IPR039315">
    <property type="entry name" value="CheW"/>
</dbReference>
<dbReference type="GO" id="GO:0007165">
    <property type="term" value="P:signal transduction"/>
    <property type="evidence" value="ECO:0007669"/>
    <property type="project" value="InterPro"/>
</dbReference>
<dbReference type="EMBL" id="CP067393">
    <property type="protein sequence ID" value="QQP85782.1"/>
    <property type="molecule type" value="Genomic_DNA"/>
</dbReference>
<evidence type="ECO:0000313" key="3">
    <source>
        <dbReference type="Proteomes" id="UP000595278"/>
    </source>
</evidence>
<keyword evidence="3" id="KW-1185">Reference proteome</keyword>
<dbReference type="InterPro" id="IPR036061">
    <property type="entry name" value="CheW-like_dom_sf"/>
</dbReference>
<dbReference type="InterPro" id="IPR002545">
    <property type="entry name" value="CheW-lke_dom"/>
</dbReference>
<dbReference type="Pfam" id="PF01584">
    <property type="entry name" value="CheW"/>
    <property type="match status" value="1"/>
</dbReference>
<dbReference type="Gene3D" id="2.30.30.40">
    <property type="entry name" value="SH3 Domains"/>
    <property type="match status" value="1"/>
</dbReference>
<proteinExistence type="predicted"/>
<organism evidence="2 3">
    <name type="scientific">Entomomonas asaccharolytica</name>
    <dbReference type="NCBI Taxonomy" id="2785331"/>
    <lineage>
        <taxon>Bacteria</taxon>
        <taxon>Pseudomonadati</taxon>
        <taxon>Pseudomonadota</taxon>
        <taxon>Gammaproteobacteria</taxon>
        <taxon>Pseudomonadales</taxon>
        <taxon>Pseudomonadaceae</taxon>
        <taxon>Entomomonas</taxon>
    </lineage>
</organism>
<reference evidence="2 3" key="1">
    <citation type="submission" date="2021-01" db="EMBL/GenBank/DDBJ databases">
        <title>Entomomonas sp. F2A isolated from a house cricket (Acheta domesticus).</title>
        <authorList>
            <person name="Spergser J."/>
            <person name="Busse H.-J."/>
        </authorList>
    </citation>
    <scope>NUCLEOTIDE SEQUENCE [LARGE SCALE GENOMIC DNA]</scope>
    <source>
        <strain evidence="2 3">F2A</strain>
    </source>
</reference>
<evidence type="ECO:0000313" key="2">
    <source>
        <dbReference type="EMBL" id="QQP85782.1"/>
    </source>
</evidence>
<dbReference type="PANTHER" id="PTHR22617">
    <property type="entry name" value="CHEMOTAXIS SENSOR HISTIDINE KINASE-RELATED"/>
    <property type="match status" value="1"/>
</dbReference>
<dbReference type="Proteomes" id="UP000595278">
    <property type="component" value="Chromosome"/>
</dbReference>
<dbReference type="SUPFAM" id="SSF50341">
    <property type="entry name" value="CheW-like"/>
    <property type="match status" value="1"/>
</dbReference>
<dbReference type="PANTHER" id="PTHR22617:SF43">
    <property type="entry name" value="PROTEIN PILI"/>
    <property type="match status" value="1"/>
</dbReference>
<dbReference type="AlphaFoldDB" id="A0A974NFX8"/>
<evidence type="ECO:0000259" key="1">
    <source>
        <dbReference type="PROSITE" id="PS50851"/>
    </source>
</evidence>
<accession>A0A974NFX8</accession>
<protein>
    <submittedName>
        <fullName evidence="2">Purine-binding chemotaxis protein CheW</fullName>
    </submittedName>
</protein>
<feature type="domain" description="CheW-like" evidence="1">
    <location>
        <begin position="37"/>
        <end position="178"/>
    </location>
</feature>
<dbReference type="PROSITE" id="PS50851">
    <property type="entry name" value="CHEW"/>
    <property type="match status" value="1"/>
</dbReference>